<proteinExistence type="predicted"/>
<dbReference type="Gene3D" id="3.20.20.80">
    <property type="entry name" value="Glycosidases"/>
    <property type="match status" value="1"/>
</dbReference>
<dbReference type="InterPro" id="IPR001579">
    <property type="entry name" value="Glyco_hydro_18_chit_AS"/>
</dbReference>
<keyword evidence="15" id="KW-1185">Reference proteome</keyword>
<dbReference type="InterPro" id="IPR011583">
    <property type="entry name" value="Chitinase_II/V-like_cat"/>
</dbReference>
<dbReference type="InterPro" id="IPR017853">
    <property type="entry name" value="GH"/>
</dbReference>
<evidence type="ECO:0000256" key="11">
    <source>
        <dbReference type="SAM" id="SignalP"/>
    </source>
</evidence>
<dbReference type="GO" id="GO:0000272">
    <property type="term" value="P:polysaccharide catabolic process"/>
    <property type="evidence" value="ECO:0007669"/>
    <property type="project" value="UniProtKB-KW"/>
</dbReference>
<dbReference type="InterPro" id="IPR018371">
    <property type="entry name" value="Chitin-binding_1_CS"/>
</dbReference>
<comment type="caution">
    <text evidence="14">The sequence shown here is derived from an EMBL/GenBank/DDBJ whole genome shotgun (WGS) entry which is preliminary data.</text>
</comment>
<keyword evidence="7" id="KW-0624">Polysaccharide degradation</keyword>
<evidence type="ECO:0000259" key="13">
    <source>
        <dbReference type="PROSITE" id="PS51910"/>
    </source>
</evidence>
<evidence type="ECO:0000259" key="12">
    <source>
        <dbReference type="PROSITE" id="PS50941"/>
    </source>
</evidence>
<dbReference type="InterPro" id="IPR001223">
    <property type="entry name" value="Glyco_hydro18_cat"/>
</dbReference>
<evidence type="ECO:0000256" key="6">
    <source>
        <dbReference type="ARBA" id="ARBA00023295"/>
    </source>
</evidence>
<evidence type="ECO:0000256" key="3">
    <source>
        <dbReference type="ARBA" id="ARBA00022801"/>
    </source>
</evidence>
<feature type="disulfide bond" evidence="8">
    <location>
        <begin position="93"/>
        <end position="107"/>
    </location>
</feature>
<feature type="region of interest" description="Disordered" evidence="10">
    <location>
        <begin position="729"/>
        <end position="764"/>
    </location>
</feature>
<evidence type="ECO:0000256" key="4">
    <source>
        <dbReference type="ARBA" id="ARBA00023024"/>
    </source>
</evidence>
<dbReference type="Proteomes" id="UP001218218">
    <property type="component" value="Unassembled WGS sequence"/>
</dbReference>
<dbReference type="CDD" id="cd00035">
    <property type="entry name" value="ChtBD1"/>
    <property type="match status" value="1"/>
</dbReference>
<accession>A0AAD7A3L3</accession>
<feature type="signal peptide" evidence="11">
    <location>
        <begin position="1"/>
        <end position="22"/>
    </location>
</feature>
<dbReference type="PROSITE" id="PS00026">
    <property type="entry name" value="CHIT_BIND_I_1"/>
    <property type="match status" value="1"/>
</dbReference>
<dbReference type="SUPFAM" id="SSF54556">
    <property type="entry name" value="Chitinase insertion domain"/>
    <property type="match status" value="1"/>
</dbReference>
<evidence type="ECO:0000313" key="14">
    <source>
        <dbReference type="EMBL" id="KAJ7348318.1"/>
    </source>
</evidence>
<dbReference type="PANTHER" id="PTHR11177">
    <property type="entry name" value="CHITINASE"/>
    <property type="match status" value="1"/>
</dbReference>
<comment type="catalytic activity">
    <reaction evidence="1">
        <text>Random endo-hydrolysis of N-acetyl-beta-D-glucosaminide (1-&gt;4)-beta-linkages in chitin and chitodextrins.</text>
        <dbReference type="EC" id="3.2.1.14"/>
    </reaction>
</comment>
<evidence type="ECO:0000256" key="7">
    <source>
        <dbReference type="ARBA" id="ARBA00023326"/>
    </source>
</evidence>
<comment type="caution">
    <text evidence="8">Lacks conserved residue(s) required for the propagation of feature annotation.</text>
</comment>
<dbReference type="Gene3D" id="3.30.60.10">
    <property type="entry name" value="Endochitinase-like"/>
    <property type="match status" value="1"/>
</dbReference>
<dbReference type="PROSITE" id="PS50941">
    <property type="entry name" value="CHIT_BIND_I_2"/>
    <property type="match status" value="1"/>
</dbReference>
<feature type="compositionally biased region" description="Acidic residues" evidence="10">
    <location>
        <begin position="731"/>
        <end position="740"/>
    </location>
</feature>
<dbReference type="EMBL" id="JARIHO010000017">
    <property type="protein sequence ID" value="KAJ7348318.1"/>
    <property type="molecule type" value="Genomic_DNA"/>
</dbReference>
<dbReference type="PROSITE" id="PS01095">
    <property type="entry name" value="GH18_1"/>
    <property type="match status" value="1"/>
</dbReference>
<dbReference type="SUPFAM" id="SSF57016">
    <property type="entry name" value="Plant lectins/antimicrobial peptides"/>
    <property type="match status" value="1"/>
</dbReference>
<evidence type="ECO:0008006" key="16">
    <source>
        <dbReference type="Google" id="ProtNLM"/>
    </source>
</evidence>
<feature type="domain" description="Chitin-binding type-1" evidence="12">
    <location>
        <begin position="74"/>
        <end position="117"/>
    </location>
</feature>
<dbReference type="GO" id="GO:0008843">
    <property type="term" value="F:endochitinase activity"/>
    <property type="evidence" value="ECO:0007669"/>
    <property type="project" value="UniProtKB-EC"/>
</dbReference>
<dbReference type="PANTHER" id="PTHR11177:SF333">
    <property type="entry name" value="CHITINASE"/>
    <property type="match status" value="1"/>
</dbReference>
<dbReference type="SMART" id="SM00636">
    <property type="entry name" value="Glyco_18"/>
    <property type="match status" value="1"/>
</dbReference>
<evidence type="ECO:0000313" key="15">
    <source>
        <dbReference type="Proteomes" id="UP001218218"/>
    </source>
</evidence>
<protein>
    <recommendedName>
        <fullName evidence="16">Chitinase</fullName>
    </recommendedName>
</protein>
<dbReference type="PROSITE" id="PS51910">
    <property type="entry name" value="GH18_2"/>
    <property type="match status" value="1"/>
</dbReference>
<feature type="chain" id="PRO_5042068843" description="Chitinase" evidence="11">
    <location>
        <begin position="23"/>
        <end position="1637"/>
    </location>
</feature>
<keyword evidence="6 9" id="KW-0326">Glycosidase</keyword>
<dbReference type="InterPro" id="IPR050314">
    <property type="entry name" value="Glycosyl_Hydrlase_18"/>
</dbReference>
<evidence type="ECO:0000256" key="5">
    <source>
        <dbReference type="ARBA" id="ARBA00023277"/>
    </source>
</evidence>
<evidence type="ECO:0000256" key="8">
    <source>
        <dbReference type="PROSITE-ProRule" id="PRU00261"/>
    </source>
</evidence>
<evidence type="ECO:0000256" key="10">
    <source>
        <dbReference type="SAM" id="MobiDB-lite"/>
    </source>
</evidence>
<evidence type="ECO:0000256" key="2">
    <source>
        <dbReference type="ARBA" id="ARBA00022669"/>
    </source>
</evidence>
<dbReference type="Pfam" id="PF00187">
    <property type="entry name" value="Chitin_bind_1"/>
    <property type="match status" value="1"/>
</dbReference>
<feature type="domain" description="GH18" evidence="13">
    <location>
        <begin position="132"/>
        <end position="492"/>
    </location>
</feature>
<sequence>MKALSALIVPTILFSLFAPVFSQTPPTNATSLPLGSCTPDIPCANGACCNGGSGFCGFGDKFCGSVCTSNCDAKAECGPDALPENLKCPLDVCCSQFGFCGTTTDFCGDGCQSGCDAVSIPSCGTDQQTALTRRIGYYEAWGATRGCMAYSPEKISAETLTHINFAFALISSSFNIVEMTKGDSDLWKRTTALKKRNPTLKVFLSIGGWTFNDPPTQKIFSNMVGSDANTKTFISSVLKVFEAYGFDGLDVDWEYPGADDRGGIAADTKNYVTFMAALKKAFAGPKYGLTFTAPSSYWYLQHFDMPGLLKSADWVNVMTYDLHGTWDGDDHWVGPIVGAHTNLTEIDEAFKLYWRVGVDPKQMVMGLGFYGRSFTLASPDCQDPGCIWASGAKAGPCSGQSGILMYNEIQSILSTKDNSGNTPSPVFDETAGVKYVVWDTNQWVSYDDSESFAVKMNYANDHCIGGTMIWSMDQDDDKYTALKGLYPGIAAAGGGDIEKNDKCIISDCDVKSCGDGYNKMGVTQEDPLSPGKRCDRLICCPQNNSPSSCTWRGGDSTPCNPTCKAGEQSITTQTCESGGTQAFCCSADFKESDYCTYYDCQDADSASCQQNPPQTLFTTVIKGELDLDTIDFCQDVNKNCPPTCKKGQVKPFCCVTGVPFTNCKWYGSPPLCHDNACPTGQILLTTDIRGDASKSCSGSGTRSYCCDYSGHDVDPIPFDDIFPDTVPEGSLDFEEEFDPDEGVKEGSTGSGTSSSLPNDQDENDTAFGEVFIDSPKASSVSSLDIATNWVVTSCNPGSDQPQSVLAYCSKSLSDSECSHVMIGGAEHTIVKMPDNCGRGPYARIASLTPHPNQDILSPYHQSQKPATEQVYSLKFDYNFAAIPASNGPIYMRADVTDMPDYWDTVVESPPERKRWLKERGLEKRGLEQRWWGSFKNWLSKMTTVEKDTSVSRNFHWSDTWTIFHKEVACPGPPSFQASIDVSLTGQASLNSRYGFYLQATVVPPSVQAAYLYFSADAKAHGQFTLKGEAVVQYDSSNIQFASFGFPGLYYPGLLTVGPTLALNGYITGQISVSGEFTSSVGYTFPSVNFNLGKTDPDVVSTAVTPADFASGLHFAAGYNVELAGKSIHVVPAIRLGISVLGGAVIDAQAFVDVDLYTGVRINGSVSNAIAPKFCIGAYYGVRIDAGVTGNVLYWETGPLAINFYNNEQEIYGQCFTSVSEEVTINDRSVPQIEMFGGSIPEIQPSSFGPAYLEHKNATHSQKILPRSVDGLEKRGSVPFLPGFLNCPDVDDHIGADGTDNDPYSDLNLNTLDDAFERRSFEDELDTVWNSPDGTSNETLTSRAILVKVSECPKVSFSALAYNNLALLYFDLQNPTAANFDPTFSTHNSPAPGAKATTYGREHIYEIQLISDFMSNLATQTSLWQPVNNNFCTWLTNEVVNKGMVQNLLHCFPYNARITGSNPFMPWLEAVANGIKANTIHGNSLASATTWKKYAFTKMLSVMRSTAGLASYMNHPDVRESFISQSNCMKAEWNTWYTTYSATNGVTVTGGMSGIYTNFIRGVMSQFSNRLSAGMTDMISFWNAAIAKIDPAKPAPQVSINYGIAVASTPATQAVAGLSLTSLQNFIQNNGVTWWNRL</sequence>
<keyword evidence="4" id="KW-0146">Chitin degradation</keyword>
<feature type="compositionally biased region" description="Low complexity" evidence="10">
    <location>
        <begin position="746"/>
        <end position="755"/>
    </location>
</feature>
<dbReference type="SUPFAM" id="SSF51445">
    <property type="entry name" value="(Trans)glycosidases"/>
    <property type="match status" value="1"/>
</dbReference>
<evidence type="ECO:0000256" key="9">
    <source>
        <dbReference type="RuleBase" id="RU000489"/>
    </source>
</evidence>
<dbReference type="GO" id="GO:0006032">
    <property type="term" value="P:chitin catabolic process"/>
    <property type="evidence" value="ECO:0007669"/>
    <property type="project" value="UniProtKB-KW"/>
</dbReference>
<keyword evidence="11" id="KW-0732">Signal</keyword>
<dbReference type="SMART" id="SM00270">
    <property type="entry name" value="ChtBD1"/>
    <property type="match status" value="2"/>
</dbReference>
<keyword evidence="5" id="KW-0119">Carbohydrate metabolism</keyword>
<organism evidence="14 15">
    <name type="scientific">Mycena albidolilacea</name>
    <dbReference type="NCBI Taxonomy" id="1033008"/>
    <lineage>
        <taxon>Eukaryota</taxon>
        <taxon>Fungi</taxon>
        <taxon>Dikarya</taxon>
        <taxon>Basidiomycota</taxon>
        <taxon>Agaricomycotina</taxon>
        <taxon>Agaricomycetes</taxon>
        <taxon>Agaricomycetidae</taxon>
        <taxon>Agaricales</taxon>
        <taxon>Marasmiineae</taxon>
        <taxon>Mycenaceae</taxon>
        <taxon>Mycena</taxon>
    </lineage>
</organism>
<keyword evidence="2 8" id="KW-0147">Chitin-binding</keyword>
<evidence type="ECO:0000256" key="1">
    <source>
        <dbReference type="ARBA" id="ARBA00000822"/>
    </source>
</evidence>
<reference evidence="14" key="1">
    <citation type="submission" date="2023-03" db="EMBL/GenBank/DDBJ databases">
        <title>Massive genome expansion in bonnet fungi (Mycena s.s.) driven by repeated elements and novel gene families across ecological guilds.</title>
        <authorList>
            <consortium name="Lawrence Berkeley National Laboratory"/>
            <person name="Harder C.B."/>
            <person name="Miyauchi S."/>
            <person name="Viragh M."/>
            <person name="Kuo A."/>
            <person name="Thoen E."/>
            <person name="Andreopoulos B."/>
            <person name="Lu D."/>
            <person name="Skrede I."/>
            <person name="Drula E."/>
            <person name="Henrissat B."/>
            <person name="Morin E."/>
            <person name="Kohler A."/>
            <person name="Barry K."/>
            <person name="LaButti K."/>
            <person name="Morin E."/>
            <person name="Salamov A."/>
            <person name="Lipzen A."/>
            <person name="Mereny Z."/>
            <person name="Hegedus B."/>
            <person name="Baldrian P."/>
            <person name="Stursova M."/>
            <person name="Weitz H."/>
            <person name="Taylor A."/>
            <person name="Grigoriev I.V."/>
            <person name="Nagy L.G."/>
            <person name="Martin F."/>
            <person name="Kauserud H."/>
        </authorList>
    </citation>
    <scope>NUCLEOTIDE SEQUENCE</scope>
    <source>
        <strain evidence="14">CBHHK002</strain>
    </source>
</reference>
<dbReference type="Gene3D" id="3.10.50.10">
    <property type="match status" value="1"/>
</dbReference>
<dbReference type="InterPro" id="IPR001002">
    <property type="entry name" value="Chitin-bd_1"/>
</dbReference>
<feature type="disulfide bond" evidence="8">
    <location>
        <begin position="111"/>
        <end position="115"/>
    </location>
</feature>
<dbReference type="InterPro" id="IPR029070">
    <property type="entry name" value="Chitinase_insertion_sf"/>
</dbReference>
<keyword evidence="3 9" id="KW-0378">Hydrolase</keyword>
<dbReference type="Pfam" id="PF00704">
    <property type="entry name" value="Glyco_hydro_18"/>
    <property type="match status" value="1"/>
</dbReference>
<dbReference type="InterPro" id="IPR036861">
    <property type="entry name" value="Endochitinase-like_sf"/>
</dbReference>
<dbReference type="GO" id="GO:0008061">
    <property type="term" value="F:chitin binding"/>
    <property type="evidence" value="ECO:0007669"/>
    <property type="project" value="UniProtKB-UniRule"/>
</dbReference>
<name>A0AAD7A3L3_9AGAR</name>
<keyword evidence="8" id="KW-1015">Disulfide bond</keyword>
<feature type="disulfide bond" evidence="8">
    <location>
        <begin position="88"/>
        <end position="100"/>
    </location>
</feature>
<gene>
    <name evidence="14" type="ORF">DFH08DRAFT_1079830</name>
</gene>